<comment type="caution">
    <text evidence="1">The sequence shown here is derived from an EMBL/GenBank/DDBJ whole genome shotgun (WGS) entry which is preliminary data.</text>
</comment>
<sequence>MGDFNIVDSTNMDTNNTERKNQGVDKTLIEWLRNRDFIDSFCFINPHKKKYTWQKDNSAEIKDISILTGSDHKLAWAEIETSAILNYGKLRKKERKGPTKRVFLYHNATEEN</sequence>
<protein>
    <submittedName>
        <fullName evidence="1">24761_t:CDS:1</fullName>
    </submittedName>
</protein>
<proteinExistence type="predicted"/>
<dbReference type="Gene3D" id="3.60.10.10">
    <property type="entry name" value="Endonuclease/exonuclease/phosphatase"/>
    <property type="match status" value="1"/>
</dbReference>
<evidence type="ECO:0000313" key="2">
    <source>
        <dbReference type="Proteomes" id="UP000789901"/>
    </source>
</evidence>
<keyword evidence="2" id="KW-1185">Reference proteome</keyword>
<gene>
    <name evidence="1" type="ORF">GMARGA_LOCUS18229</name>
</gene>
<accession>A0ABN7VHI9</accession>
<dbReference type="SUPFAM" id="SSF56219">
    <property type="entry name" value="DNase I-like"/>
    <property type="match status" value="1"/>
</dbReference>
<dbReference type="InterPro" id="IPR036691">
    <property type="entry name" value="Endo/exonu/phosph_ase_sf"/>
</dbReference>
<dbReference type="Proteomes" id="UP000789901">
    <property type="component" value="Unassembled WGS sequence"/>
</dbReference>
<evidence type="ECO:0000313" key="1">
    <source>
        <dbReference type="EMBL" id="CAG8768176.1"/>
    </source>
</evidence>
<reference evidence="1 2" key="1">
    <citation type="submission" date="2021-06" db="EMBL/GenBank/DDBJ databases">
        <authorList>
            <person name="Kallberg Y."/>
            <person name="Tangrot J."/>
            <person name="Rosling A."/>
        </authorList>
    </citation>
    <scope>NUCLEOTIDE SEQUENCE [LARGE SCALE GENOMIC DNA]</scope>
    <source>
        <strain evidence="1 2">120-4 pot B 10/14</strain>
    </source>
</reference>
<dbReference type="EMBL" id="CAJVQB010014404">
    <property type="protein sequence ID" value="CAG8768176.1"/>
    <property type="molecule type" value="Genomic_DNA"/>
</dbReference>
<organism evidence="1 2">
    <name type="scientific">Gigaspora margarita</name>
    <dbReference type="NCBI Taxonomy" id="4874"/>
    <lineage>
        <taxon>Eukaryota</taxon>
        <taxon>Fungi</taxon>
        <taxon>Fungi incertae sedis</taxon>
        <taxon>Mucoromycota</taxon>
        <taxon>Glomeromycotina</taxon>
        <taxon>Glomeromycetes</taxon>
        <taxon>Diversisporales</taxon>
        <taxon>Gigasporaceae</taxon>
        <taxon>Gigaspora</taxon>
    </lineage>
</organism>
<name>A0ABN7VHI9_GIGMA</name>